<name>A0A6A5SIF1_9PLEO</name>
<organism evidence="2 3">
    <name type="scientific">Clathrospora elynae</name>
    <dbReference type="NCBI Taxonomy" id="706981"/>
    <lineage>
        <taxon>Eukaryota</taxon>
        <taxon>Fungi</taxon>
        <taxon>Dikarya</taxon>
        <taxon>Ascomycota</taxon>
        <taxon>Pezizomycotina</taxon>
        <taxon>Dothideomycetes</taxon>
        <taxon>Pleosporomycetidae</taxon>
        <taxon>Pleosporales</taxon>
        <taxon>Diademaceae</taxon>
        <taxon>Clathrospora</taxon>
    </lineage>
</organism>
<dbReference type="Proteomes" id="UP000800038">
    <property type="component" value="Unassembled WGS sequence"/>
</dbReference>
<dbReference type="EMBL" id="ML976073">
    <property type="protein sequence ID" value="KAF1939883.1"/>
    <property type="molecule type" value="Genomic_DNA"/>
</dbReference>
<gene>
    <name evidence="2" type="ORF">EJ02DRAFT_436065</name>
</gene>
<evidence type="ECO:0000256" key="1">
    <source>
        <dbReference type="SAM" id="SignalP"/>
    </source>
</evidence>
<protein>
    <recommendedName>
        <fullName evidence="4">Ubiquitin 3 binding protein But2 C-terminal domain-containing protein</fullName>
    </recommendedName>
</protein>
<proteinExistence type="predicted"/>
<feature type="chain" id="PRO_5025679924" description="Ubiquitin 3 binding protein But2 C-terminal domain-containing protein" evidence="1">
    <location>
        <begin position="27"/>
        <end position="187"/>
    </location>
</feature>
<evidence type="ECO:0000313" key="3">
    <source>
        <dbReference type="Proteomes" id="UP000800038"/>
    </source>
</evidence>
<keyword evidence="3" id="KW-1185">Reference proteome</keyword>
<evidence type="ECO:0008006" key="4">
    <source>
        <dbReference type="Google" id="ProtNLM"/>
    </source>
</evidence>
<feature type="signal peptide" evidence="1">
    <location>
        <begin position="1"/>
        <end position="26"/>
    </location>
</feature>
<accession>A0A6A5SIF1</accession>
<evidence type="ECO:0000313" key="2">
    <source>
        <dbReference type="EMBL" id="KAF1939883.1"/>
    </source>
</evidence>
<reference evidence="2" key="1">
    <citation type="journal article" date="2020" name="Stud. Mycol.">
        <title>101 Dothideomycetes genomes: a test case for predicting lifestyles and emergence of pathogens.</title>
        <authorList>
            <person name="Haridas S."/>
            <person name="Albert R."/>
            <person name="Binder M."/>
            <person name="Bloem J."/>
            <person name="Labutti K."/>
            <person name="Salamov A."/>
            <person name="Andreopoulos B."/>
            <person name="Baker S."/>
            <person name="Barry K."/>
            <person name="Bills G."/>
            <person name="Bluhm B."/>
            <person name="Cannon C."/>
            <person name="Castanera R."/>
            <person name="Culley D."/>
            <person name="Daum C."/>
            <person name="Ezra D."/>
            <person name="Gonzalez J."/>
            <person name="Henrissat B."/>
            <person name="Kuo A."/>
            <person name="Liang C."/>
            <person name="Lipzen A."/>
            <person name="Lutzoni F."/>
            <person name="Magnuson J."/>
            <person name="Mondo S."/>
            <person name="Nolan M."/>
            <person name="Ohm R."/>
            <person name="Pangilinan J."/>
            <person name="Park H.-J."/>
            <person name="Ramirez L."/>
            <person name="Alfaro M."/>
            <person name="Sun H."/>
            <person name="Tritt A."/>
            <person name="Yoshinaga Y."/>
            <person name="Zwiers L.-H."/>
            <person name="Turgeon B."/>
            <person name="Goodwin S."/>
            <person name="Spatafora J."/>
            <person name="Crous P."/>
            <person name="Grigoriev I."/>
        </authorList>
    </citation>
    <scope>NUCLEOTIDE SEQUENCE</scope>
    <source>
        <strain evidence="2">CBS 161.51</strain>
    </source>
</reference>
<sequence length="187" mass="20444">MTPLPMAAWIMLIVWAVACLLGSITAAPLEQSSVQALTIGNLKIPAGVANVVNAASYENSIQILLKRIYGDHYWTFYQGPQGLSVRACGDDNFKGLTQIGPFKYPSDPNIIDHPPFPIEMTVGISIKDHREGCSYLSTGGDAGRFVCEDEDNGMWLAVDCAQDSHWGDTTEYCADGSLMHHGFYCEH</sequence>
<keyword evidence="1" id="KW-0732">Signal</keyword>
<dbReference type="AlphaFoldDB" id="A0A6A5SIF1"/>